<dbReference type="OrthoDB" id="4045395at2759"/>
<dbReference type="Proteomes" id="UP000007796">
    <property type="component" value="Unassembled WGS sequence"/>
</dbReference>
<evidence type="ECO:0000313" key="2">
    <source>
        <dbReference type="Proteomes" id="UP000007796"/>
    </source>
</evidence>
<accession>F0XB38</accession>
<sequence>MAAVTSWGEKLLKRPLVEIRRGFCLDFEAPTEKSAVIALSVPSGKFVDIRVPKEPALDSTAVSVMPSAFELGPNVYANAGTLTTVVPTSEGAFACPEASACLAHSTWAHHIDSSGNPDTDGADMLLLANGEVLEVGVIDLGTGRGPRMFKELWINENVDGLPYIVVEIMDSTGSTIGNSDIQGRVVRIGPHCQAVLQTEDRFWLDRWRLVGAWKRDPCSKSGRRVGTASLSAEDEATLQTGLALPCLWACEDKVRQLGETILVDGRTWTVTEIGP</sequence>
<evidence type="ECO:0000313" key="1">
    <source>
        <dbReference type="EMBL" id="EFX04830.1"/>
    </source>
</evidence>
<dbReference type="HOGENOM" id="CLU_060351_1_0_1"/>
<reference evidence="1 2" key="1">
    <citation type="journal article" date="2011" name="Proc. Natl. Acad. Sci. U.S.A.">
        <title>Genome and transcriptome analyses of the mountain pine beetle-fungal symbiont Grosmannia clavigera, a lodgepole pine pathogen.</title>
        <authorList>
            <person name="DiGuistini S."/>
            <person name="Wang Y."/>
            <person name="Liao N.Y."/>
            <person name="Taylor G."/>
            <person name="Tanguay P."/>
            <person name="Feau N."/>
            <person name="Henrissat B."/>
            <person name="Chan S.K."/>
            <person name="Hesse-Orce U."/>
            <person name="Alamouti S.M."/>
            <person name="Tsui C.K.M."/>
            <person name="Docking R.T."/>
            <person name="Levasseur A."/>
            <person name="Haridas S."/>
            <person name="Robertson G."/>
            <person name="Birol I."/>
            <person name="Holt R.A."/>
            <person name="Marra M.A."/>
            <person name="Hamelin R.C."/>
            <person name="Hirst M."/>
            <person name="Jones S.J.M."/>
            <person name="Bohlmann J."/>
            <person name="Breuil C."/>
        </authorList>
    </citation>
    <scope>NUCLEOTIDE SEQUENCE [LARGE SCALE GENOMIC DNA]</scope>
    <source>
        <strain evidence="2">kw1407 / UAMH 11150</strain>
    </source>
</reference>
<gene>
    <name evidence="1" type="ORF">CMQ_5092</name>
</gene>
<dbReference type="EMBL" id="GL629756">
    <property type="protein sequence ID" value="EFX04830.1"/>
    <property type="molecule type" value="Genomic_DNA"/>
</dbReference>
<protein>
    <submittedName>
        <fullName evidence="1">Uncharacterized protein</fullName>
    </submittedName>
</protein>
<organism evidence="2">
    <name type="scientific">Grosmannia clavigera (strain kw1407 / UAMH 11150)</name>
    <name type="common">Blue stain fungus</name>
    <name type="synonym">Graphiocladiella clavigera</name>
    <dbReference type="NCBI Taxonomy" id="655863"/>
    <lineage>
        <taxon>Eukaryota</taxon>
        <taxon>Fungi</taxon>
        <taxon>Dikarya</taxon>
        <taxon>Ascomycota</taxon>
        <taxon>Pezizomycotina</taxon>
        <taxon>Sordariomycetes</taxon>
        <taxon>Sordariomycetidae</taxon>
        <taxon>Ophiostomatales</taxon>
        <taxon>Ophiostomataceae</taxon>
        <taxon>Leptographium</taxon>
    </lineage>
</organism>
<dbReference type="STRING" id="655863.F0XB38"/>
<name>F0XB38_GROCL</name>
<dbReference type="Gene3D" id="2.40.128.320">
    <property type="entry name" value="Protein HRI1, N-terminal domain"/>
    <property type="match status" value="1"/>
</dbReference>
<dbReference type="InterPro" id="IPR031818">
    <property type="entry name" value="Hri1"/>
</dbReference>
<dbReference type="InParanoid" id="F0XB38"/>
<dbReference type="RefSeq" id="XP_014174312.1">
    <property type="nucleotide sequence ID" value="XM_014318837.1"/>
</dbReference>
<dbReference type="Pfam" id="PF16815">
    <property type="entry name" value="HRI1"/>
    <property type="match status" value="1"/>
</dbReference>
<proteinExistence type="predicted"/>
<dbReference type="GeneID" id="25978376"/>
<keyword evidence="2" id="KW-1185">Reference proteome</keyword>
<dbReference type="eggNOG" id="ENOG502RIU0">
    <property type="taxonomic scope" value="Eukaryota"/>
</dbReference>
<dbReference type="InterPro" id="IPR043047">
    <property type="entry name" value="Hri1_N_sf"/>
</dbReference>
<dbReference type="AlphaFoldDB" id="F0XB38"/>